<protein>
    <submittedName>
        <fullName evidence="4">Leucine-rich repeat protein SHOC-2-like</fullName>
    </submittedName>
</protein>
<dbReference type="InterPro" id="IPR003591">
    <property type="entry name" value="Leu-rich_rpt_typical-subtyp"/>
</dbReference>
<dbReference type="Proteomes" id="UP000079169">
    <property type="component" value="Unplaced"/>
</dbReference>
<evidence type="ECO:0000313" key="3">
    <source>
        <dbReference type="Proteomes" id="UP000079169"/>
    </source>
</evidence>
<keyword evidence="1" id="KW-0433">Leucine-rich repeat</keyword>
<dbReference type="InterPro" id="IPR032675">
    <property type="entry name" value="LRR_dom_sf"/>
</dbReference>
<dbReference type="InterPro" id="IPR050216">
    <property type="entry name" value="LRR_domain-containing"/>
</dbReference>
<dbReference type="KEGG" id="dci:103514225"/>
<keyword evidence="2" id="KW-0677">Repeat</keyword>
<dbReference type="GeneID" id="103514225"/>
<dbReference type="PANTHER" id="PTHR48051:SF1">
    <property type="entry name" value="RAS SUPPRESSOR PROTEIN 1"/>
    <property type="match status" value="1"/>
</dbReference>
<evidence type="ECO:0000256" key="2">
    <source>
        <dbReference type="ARBA" id="ARBA00022737"/>
    </source>
</evidence>
<dbReference type="SMART" id="SM00369">
    <property type="entry name" value="LRR_TYP"/>
    <property type="match status" value="5"/>
</dbReference>
<dbReference type="PANTHER" id="PTHR48051">
    <property type="match status" value="1"/>
</dbReference>
<dbReference type="PaxDb" id="121845-A0A3Q0J8L0"/>
<accession>A0A3Q0J8L0</accession>
<dbReference type="PROSITE" id="PS51450">
    <property type="entry name" value="LRR"/>
    <property type="match status" value="1"/>
</dbReference>
<evidence type="ECO:0000256" key="1">
    <source>
        <dbReference type="ARBA" id="ARBA00022614"/>
    </source>
</evidence>
<keyword evidence="3" id="KW-1185">Reference proteome</keyword>
<dbReference type="SMART" id="SM00364">
    <property type="entry name" value="LRR_BAC"/>
    <property type="match status" value="4"/>
</dbReference>
<dbReference type="Pfam" id="PF13855">
    <property type="entry name" value="LRR_8"/>
    <property type="match status" value="1"/>
</dbReference>
<dbReference type="STRING" id="121845.A0A3Q0J8L0"/>
<proteinExistence type="predicted"/>
<organism evidence="3 4">
    <name type="scientific">Diaphorina citri</name>
    <name type="common">Asian citrus psyllid</name>
    <dbReference type="NCBI Taxonomy" id="121845"/>
    <lineage>
        <taxon>Eukaryota</taxon>
        <taxon>Metazoa</taxon>
        <taxon>Ecdysozoa</taxon>
        <taxon>Arthropoda</taxon>
        <taxon>Hexapoda</taxon>
        <taxon>Insecta</taxon>
        <taxon>Pterygota</taxon>
        <taxon>Neoptera</taxon>
        <taxon>Paraneoptera</taxon>
        <taxon>Hemiptera</taxon>
        <taxon>Sternorrhyncha</taxon>
        <taxon>Psylloidea</taxon>
        <taxon>Psyllidae</taxon>
        <taxon>Diaphorininae</taxon>
        <taxon>Diaphorina</taxon>
    </lineage>
</organism>
<dbReference type="Gene3D" id="3.80.10.10">
    <property type="entry name" value="Ribonuclease Inhibitor"/>
    <property type="match status" value="2"/>
</dbReference>
<dbReference type="AlphaFoldDB" id="A0A3Q0J8L0"/>
<sequence>MKFGKEITTVLEEDTNSGTQDTITNNSVEMDENTVKTEALSTRTFCDHELQSIEDDILVQLECLHIDNNKAQEYIVSMNVDRTPGFKLQNNDNDQNTKVTNAMDIAMELIDTELNCCNKQYHDIFTVNLSHQDINFVQESMSQKLTNLIVLDLSHNKLSELPDFLNFKVLKELDISHNNFESMPLCLQVHFCKLVKLDISHNQIKILHKPRCTHTLQTFSMNHNIGMKIPEWFWYQEFLCLKELNMSSTDPFFEHLPIWLLNHMELKENGVFSNLISLHMQNTAAVMSNVSQLKYLKNIKYLNCSNDIDHRKSQDFVNVLWELPLSILYLSSIQELHLSNVQLNCIPEDIGNLICLEKLNISHNKVYKLPESFANLKSLKILDVSYNKLTMLPDGFVMLSNLTTFYAQRKYWMFLTISLLCYLMGL</sequence>
<gene>
    <name evidence="4" type="primary">LOC103514225</name>
</gene>
<dbReference type="PRINTS" id="PR00019">
    <property type="entry name" value="LEURICHRPT"/>
</dbReference>
<dbReference type="SUPFAM" id="SSF52058">
    <property type="entry name" value="L domain-like"/>
    <property type="match status" value="1"/>
</dbReference>
<dbReference type="InterPro" id="IPR001611">
    <property type="entry name" value="Leu-rich_rpt"/>
</dbReference>
<name>A0A3Q0J8L0_DIACI</name>
<reference evidence="4" key="1">
    <citation type="submission" date="2025-08" db="UniProtKB">
        <authorList>
            <consortium name="RefSeq"/>
        </authorList>
    </citation>
    <scope>IDENTIFICATION</scope>
</reference>
<dbReference type="RefSeq" id="XP_026683060.1">
    <property type="nucleotide sequence ID" value="XM_026827259.1"/>
</dbReference>
<evidence type="ECO:0000313" key="4">
    <source>
        <dbReference type="RefSeq" id="XP_026683060.1"/>
    </source>
</evidence>
<dbReference type="GO" id="GO:0005737">
    <property type="term" value="C:cytoplasm"/>
    <property type="evidence" value="ECO:0007669"/>
    <property type="project" value="TreeGrafter"/>
</dbReference>
<dbReference type="Pfam" id="PF00560">
    <property type="entry name" value="LRR_1"/>
    <property type="match status" value="2"/>
</dbReference>